<comment type="caution">
    <text evidence="3">The sequence shown here is derived from an EMBL/GenBank/DDBJ whole genome shotgun (WGS) entry which is preliminary data.</text>
</comment>
<dbReference type="InterPro" id="IPR007529">
    <property type="entry name" value="Znf_HIT"/>
</dbReference>
<dbReference type="PANTHER" id="PTHR15555:SF0">
    <property type="entry name" value="ZINC FINGER HIT DOMAIN-CONTAINING PROTEIN 2"/>
    <property type="match status" value="1"/>
</dbReference>
<dbReference type="InterPro" id="IPR039646">
    <property type="entry name" value="ZNHIT2"/>
</dbReference>
<keyword evidence="1" id="KW-0479">Metal-binding</keyword>
<evidence type="ECO:0000313" key="3">
    <source>
        <dbReference type="EMBL" id="OWF40449.1"/>
    </source>
</evidence>
<keyword evidence="1" id="KW-0863">Zinc-finger</keyword>
<dbReference type="CDD" id="cd23024">
    <property type="entry name" value="zf-HIT_ZNHIT2-3"/>
    <property type="match status" value="1"/>
</dbReference>
<keyword evidence="4" id="KW-1185">Reference proteome</keyword>
<dbReference type="Proteomes" id="UP000242188">
    <property type="component" value="Unassembled WGS sequence"/>
</dbReference>
<evidence type="ECO:0000259" key="2">
    <source>
        <dbReference type="PROSITE" id="PS51083"/>
    </source>
</evidence>
<dbReference type="EMBL" id="NEDP02005462">
    <property type="protein sequence ID" value="OWF40449.1"/>
    <property type="molecule type" value="Genomic_DNA"/>
</dbReference>
<accession>A0A210PVD9</accession>
<dbReference type="PROSITE" id="PS51083">
    <property type="entry name" value="ZF_HIT"/>
    <property type="match status" value="1"/>
</dbReference>
<dbReference type="Gene3D" id="3.30.60.190">
    <property type="match status" value="1"/>
</dbReference>
<dbReference type="Pfam" id="PF04438">
    <property type="entry name" value="zf-HIT"/>
    <property type="match status" value="1"/>
</dbReference>
<sequence length="390" mass="44661">MEEIDETLRETCPICLKNEAKYTCPRCNVRYCSVLCYKGEKHMECSESFYKDCFIDGLKDRSCGPEEKTKIMEMLSRVEKETEELDVDGDEEPDLGERLEGLDLDGDAGAIWKRLTEKERNEFDQMTKDGRLGHLVEVWTPWWTPQAKQLIQDEDDHTVQSQKFPKVKVDIVDLAVLLPKSKPSSGVKYNVVGALYAYCFVCRLHNGGHWDTPVESAQELLIVSDATNKEIVYNSPGEVIQSCIQRVTKSTFGRETSTGFNISLLEDIISIIRGPSQERPLEYLTMALSEFLHIIRKAKKRVSKGLKMGKYKGDNSMKKDLFACEKKVDFYLSWLQRLGMALHTLVPELVLEHSAAESDLDDVEKKRLELEGFWGGKQKPQQRKMIEEIT</sequence>
<feature type="domain" description="HIT-type" evidence="2">
    <location>
        <begin position="12"/>
        <end position="45"/>
    </location>
</feature>
<evidence type="ECO:0000256" key="1">
    <source>
        <dbReference type="PROSITE-ProRule" id="PRU00453"/>
    </source>
</evidence>
<dbReference type="OrthoDB" id="10005492at2759"/>
<proteinExistence type="predicted"/>
<protein>
    <submittedName>
        <fullName evidence="3">Zinc finger HIT domain-containing protein 2</fullName>
    </submittedName>
</protein>
<name>A0A210PVD9_MIZYE</name>
<gene>
    <name evidence="3" type="ORF">KP79_PYT22353</name>
</gene>
<dbReference type="PANTHER" id="PTHR15555">
    <property type="entry name" value="ZINC FINGER HIT DOMAIN CONTAINING PROTEIN 2 PROTEIN FON -RELATED"/>
    <property type="match status" value="1"/>
</dbReference>
<dbReference type="AlphaFoldDB" id="A0A210PVD9"/>
<dbReference type="SUPFAM" id="SSF144232">
    <property type="entry name" value="HIT/MYND zinc finger-like"/>
    <property type="match status" value="1"/>
</dbReference>
<dbReference type="STRING" id="6573.A0A210PVD9"/>
<organism evidence="3 4">
    <name type="scientific">Mizuhopecten yessoensis</name>
    <name type="common">Japanese scallop</name>
    <name type="synonym">Patinopecten yessoensis</name>
    <dbReference type="NCBI Taxonomy" id="6573"/>
    <lineage>
        <taxon>Eukaryota</taxon>
        <taxon>Metazoa</taxon>
        <taxon>Spiralia</taxon>
        <taxon>Lophotrochozoa</taxon>
        <taxon>Mollusca</taxon>
        <taxon>Bivalvia</taxon>
        <taxon>Autobranchia</taxon>
        <taxon>Pteriomorphia</taxon>
        <taxon>Pectinida</taxon>
        <taxon>Pectinoidea</taxon>
        <taxon>Pectinidae</taxon>
        <taxon>Mizuhopecten</taxon>
    </lineage>
</organism>
<keyword evidence="1" id="KW-0862">Zinc</keyword>
<evidence type="ECO:0000313" key="4">
    <source>
        <dbReference type="Proteomes" id="UP000242188"/>
    </source>
</evidence>
<reference evidence="3 4" key="1">
    <citation type="journal article" date="2017" name="Nat. Ecol. Evol.">
        <title>Scallop genome provides insights into evolution of bilaterian karyotype and development.</title>
        <authorList>
            <person name="Wang S."/>
            <person name="Zhang J."/>
            <person name="Jiao W."/>
            <person name="Li J."/>
            <person name="Xun X."/>
            <person name="Sun Y."/>
            <person name="Guo X."/>
            <person name="Huan P."/>
            <person name="Dong B."/>
            <person name="Zhang L."/>
            <person name="Hu X."/>
            <person name="Sun X."/>
            <person name="Wang J."/>
            <person name="Zhao C."/>
            <person name="Wang Y."/>
            <person name="Wang D."/>
            <person name="Huang X."/>
            <person name="Wang R."/>
            <person name="Lv J."/>
            <person name="Li Y."/>
            <person name="Zhang Z."/>
            <person name="Liu B."/>
            <person name="Lu W."/>
            <person name="Hui Y."/>
            <person name="Liang J."/>
            <person name="Zhou Z."/>
            <person name="Hou R."/>
            <person name="Li X."/>
            <person name="Liu Y."/>
            <person name="Li H."/>
            <person name="Ning X."/>
            <person name="Lin Y."/>
            <person name="Zhao L."/>
            <person name="Xing Q."/>
            <person name="Dou J."/>
            <person name="Li Y."/>
            <person name="Mao J."/>
            <person name="Guo H."/>
            <person name="Dou H."/>
            <person name="Li T."/>
            <person name="Mu C."/>
            <person name="Jiang W."/>
            <person name="Fu Q."/>
            <person name="Fu X."/>
            <person name="Miao Y."/>
            <person name="Liu J."/>
            <person name="Yu Q."/>
            <person name="Li R."/>
            <person name="Liao H."/>
            <person name="Li X."/>
            <person name="Kong Y."/>
            <person name="Jiang Z."/>
            <person name="Chourrout D."/>
            <person name="Li R."/>
            <person name="Bao Z."/>
        </authorList>
    </citation>
    <scope>NUCLEOTIDE SEQUENCE [LARGE SCALE GENOMIC DNA]</scope>
    <source>
        <strain evidence="3 4">PY_sf001</strain>
    </source>
</reference>
<dbReference type="GO" id="GO:0008270">
    <property type="term" value="F:zinc ion binding"/>
    <property type="evidence" value="ECO:0007669"/>
    <property type="project" value="UniProtKB-UniRule"/>
</dbReference>